<organism evidence="1">
    <name type="scientific">Leptolyngbya sp. NK1-12</name>
    <dbReference type="NCBI Taxonomy" id="2547451"/>
    <lineage>
        <taxon>Bacteria</taxon>
        <taxon>Bacillati</taxon>
        <taxon>Cyanobacteriota</taxon>
        <taxon>Cyanophyceae</taxon>
        <taxon>Leptolyngbyales</taxon>
        <taxon>Leptolyngbyaceae</taxon>
        <taxon>Leptolyngbya group</taxon>
        <taxon>Leptolyngbya</taxon>
    </lineage>
</organism>
<dbReference type="SUPFAM" id="SSF81340">
    <property type="entry name" value="Clc chloride channel"/>
    <property type="match status" value="1"/>
</dbReference>
<name>A0AA96WRS1_9CYAN</name>
<accession>A0AA96WRS1</accession>
<sequence>MSLHLESLHLESLHRGEIALPPAYAIVAMAAVLAGSVRAPLTALQLYLLEQE</sequence>
<protein>
    <submittedName>
        <fullName evidence="1">Uncharacterized protein</fullName>
    </submittedName>
</protein>
<evidence type="ECO:0000313" key="1">
    <source>
        <dbReference type="EMBL" id="WNZ21402.1"/>
    </source>
</evidence>
<dbReference type="RefSeq" id="WP_316432191.1">
    <property type="nucleotide sequence ID" value="NZ_CP053586.1"/>
</dbReference>
<reference evidence="1" key="1">
    <citation type="submission" date="2020-05" db="EMBL/GenBank/DDBJ databases">
        <authorList>
            <person name="Zhu T."/>
            <person name="Keshari N."/>
            <person name="Lu X."/>
        </authorList>
    </citation>
    <scope>NUCLEOTIDE SEQUENCE</scope>
    <source>
        <strain evidence="1">NK1-12</strain>
    </source>
</reference>
<gene>
    <name evidence="1" type="ORF">HJG54_26340</name>
</gene>
<dbReference type="InterPro" id="IPR014743">
    <property type="entry name" value="Cl-channel_core"/>
</dbReference>
<dbReference type="AlphaFoldDB" id="A0AA96WRS1"/>
<dbReference type="EMBL" id="CP053586">
    <property type="protein sequence ID" value="WNZ21402.1"/>
    <property type="molecule type" value="Genomic_DNA"/>
</dbReference>
<dbReference type="Gene3D" id="1.10.3080.10">
    <property type="entry name" value="Clc chloride channel"/>
    <property type="match status" value="1"/>
</dbReference>
<proteinExistence type="predicted"/>